<dbReference type="Pfam" id="PF13947">
    <property type="entry name" value="GUB_WAK_bind"/>
    <property type="match status" value="1"/>
</dbReference>
<feature type="chain" id="PRO_5040406522" description="Wall-associated receptor kinase 2-like" evidence="6">
    <location>
        <begin position="23"/>
        <end position="297"/>
    </location>
</feature>
<evidence type="ECO:0000256" key="1">
    <source>
        <dbReference type="ARBA" id="ARBA00004479"/>
    </source>
</evidence>
<feature type="domain" description="Wall-associated receptor kinase" evidence="7">
    <location>
        <begin position="160"/>
        <end position="218"/>
    </location>
</feature>
<dbReference type="AlphaFoldDB" id="A0A9Q0R0B2"/>
<evidence type="ECO:0000259" key="8">
    <source>
        <dbReference type="Pfam" id="PF13947"/>
    </source>
</evidence>
<dbReference type="GO" id="GO:0030247">
    <property type="term" value="F:polysaccharide binding"/>
    <property type="evidence" value="ECO:0007669"/>
    <property type="project" value="InterPro"/>
</dbReference>
<evidence type="ECO:0000256" key="6">
    <source>
        <dbReference type="SAM" id="SignalP"/>
    </source>
</evidence>
<dbReference type="Pfam" id="PF08488">
    <property type="entry name" value="WAK"/>
    <property type="match status" value="1"/>
</dbReference>
<protein>
    <recommendedName>
        <fullName evidence="11">Wall-associated receptor kinase 2-like</fullName>
    </recommendedName>
</protein>
<dbReference type="GO" id="GO:0004674">
    <property type="term" value="F:protein serine/threonine kinase activity"/>
    <property type="evidence" value="ECO:0007669"/>
    <property type="project" value="InterPro"/>
</dbReference>
<reference evidence="9" key="1">
    <citation type="journal article" date="2023" name="Plant J.">
        <title>The genome of the king protea, Protea cynaroides.</title>
        <authorList>
            <person name="Chang J."/>
            <person name="Duong T.A."/>
            <person name="Schoeman C."/>
            <person name="Ma X."/>
            <person name="Roodt D."/>
            <person name="Barker N."/>
            <person name="Li Z."/>
            <person name="Van de Peer Y."/>
            <person name="Mizrachi E."/>
        </authorList>
    </citation>
    <scope>NUCLEOTIDE SEQUENCE</scope>
    <source>
        <tissue evidence="9">Young leaves</tissue>
    </source>
</reference>
<keyword evidence="4" id="KW-1015">Disulfide bond</keyword>
<dbReference type="Proteomes" id="UP001141806">
    <property type="component" value="Unassembled WGS sequence"/>
</dbReference>
<keyword evidence="5" id="KW-0325">Glycoprotein</keyword>
<sequence length="297" mass="32765">MSQVVVLQLLFILAWLAATTSALDSSSMVFPGCPNMCGNISVPYPFGFGDQKCYRQGFNLTCNKTGLFTEDMEVLNISLEGQLSVLSKIMKDCYNISGYRFYQNPLLQTLSNEPYTFSDTENRFTVLGCDTQGNIRGGDFFFISGCNMFSLTKSDVIDGQCAGIGCCQTTIPKGLKNLVIQVNSYDKHSNVFDFNPCGYAFLVQSSWYYFRRSDLLSFNNSADISGNYSRVPMVLDWAIDWTNQNQTCEEAKKNATTYACGGNSTCGVSKNGVGYACNCSHGYQGNPYLQDGCQGNT</sequence>
<evidence type="ECO:0000259" key="7">
    <source>
        <dbReference type="Pfam" id="PF08488"/>
    </source>
</evidence>
<evidence type="ECO:0000256" key="3">
    <source>
        <dbReference type="ARBA" id="ARBA00022729"/>
    </source>
</evidence>
<comment type="subcellular location">
    <subcellularLocation>
        <location evidence="1">Membrane</location>
        <topology evidence="1">Single-pass type I membrane protein</topology>
    </subcellularLocation>
</comment>
<accession>A0A9Q0R0B2</accession>
<dbReference type="EMBL" id="JAMYWD010000002">
    <property type="protein sequence ID" value="KAJ4978327.1"/>
    <property type="molecule type" value="Genomic_DNA"/>
</dbReference>
<evidence type="ECO:0000256" key="2">
    <source>
        <dbReference type="ARBA" id="ARBA00022679"/>
    </source>
</evidence>
<dbReference type="PANTHER" id="PTHR33491">
    <property type="entry name" value="OSJNBA0016N04.9 PROTEIN"/>
    <property type="match status" value="1"/>
</dbReference>
<keyword evidence="3 6" id="KW-0732">Signal</keyword>
<dbReference type="InterPro" id="IPR013695">
    <property type="entry name" value="WAK"/>
</dbReference>
<evidence type="ECO:0000313" key="10">
    <source>
        <dbReference type="Proteomes" id="UP001141806"/>
    </source>
</evidence>
<gene>
    <name evidence="9" type="ORF">NE237_009107</name>
</gene>
<dbReference type="GO" id="GO:0016020">
    <property type="term" value="C:membrane"/>
    <property type="evidence" value="ECO:0007669"/>
    <property type="project" value="UniProtKB-SubCell"/>
</dbReference>
<keyword evidence="2" id="KW-0808">Transferase</keyword>
<keyword evidence="10" id="KW-1185">Reference proteome</keyword>
<evidence type="ECO:0008006" key="11">
    <source>
        <dbReference type="Google" id="ProtNLM"/>
    </source>
</evidence>
<evidence type="ECO:0000256" key="5">
    <source>
        <dbReference type="ARBA" id="ARBA00023180"/>
    </source>
</evidence>
<feature type="domain" description="Wall-associated receptor kinase galacturonan-binding" evidence="8">
    <location>
        <begin position="33"/>
        <end position="82"/>
    </location>
</feature>
<evidence type="ECO:0000313" key="9">
    <source>
        <dbReference type="EMBL" id="KAJ4978327.1"/>
    </source>
</evidence>
<name>A0A9Q0R0B2_9MAGN</name>
<dbReference type="OrthoDB" id="1932705at2759"/>
<comment type="caution">
    <text evidence="9">The sequence shown here is derived from an EMBL/GenBank/DDBJ whole genome shotgun (WGS) entry which is preliminary data.</text>
</comment>
<organism evidence="9 10">
    <name type="scientific">Protea cynaroides</name>
    <dbReference type="NCBI Taxonomy" id="273540"/>
    <lineage>
        <taxon>Eukaryota</taxon>
        <taxon>Viridiplantae</taxon>
        <taxon>Streptophyta</taxon>
        <taxon>Embryophyta</taxon>
        <taxon>Tracheophyta</taxon>
        <taxon>Spermatophyta</taxon>
        <taxon>Magnoliopsida</taxon>
        <taxon>Proteales</taxon>
        <taxon>Proteaceae</taxon>
        <taxon>Protea</taxon>
    </lineage>
</organism>
<dbReference type="InterPro" id="IPR025287">
    <property type="entry name" value="WAK_GUB"/>
</dbReference>
<feature type="signal peptide" evidence="6">
    <location>
        <begin position="1"/>
        <end position="22"/>
    </location>
</feature>
<evidence type="ECO:0000256" key="4">
    <source>
        <dbReference type="ARBA" id="ARBA00023157"/>
    </source>
</evidence>
<proteinExistence type="predicted"/>